<comment type="caution">
    <text evidence="1">The sequence shown here is derived from an EMBL/GenBank/DDBJ whole genome shotgun (WGS) entry which is preliminary data.</text>
</comment>
<dbReference type="Proteomes" id="UP000070529">
    <property type="component" value="Unassembled WGS sequence"/>
</dbReference>
<dbReference type="EMBL" id="LNTY01000050">
    <property type="protein sequence ID" value="KXF80544.1"/>
    <property type="molecule type" value="Genomic_DNA"/>
</dbReference>
<dbReference type="OrthoDB" id="1988917at2"/>
<organism evidence="1 2">
    <name type="scientific">Enterovibrio coralii</name>
    <dbReference type="NCBI Taxonomy" id="294935"/>
    <lineage>
        <taxon>Bacteria</taxon>
        <taxon>Pseudomonadati</taxon>
        <taxon>Pseudomonadota</taxon>
        <taxon>Gammaproteobacteria</taxon>
        <taxon>Vibrionales</taxon>
        <taxon>Vibrionaceae</taxon>
        <taxon>Enterovibrio</taxon>
    </lineage>
</organism>
<dbReference type="STRING" id="294935.ATN88_07610"/>
<keyword evidence="2" id="KW-1185">Reference proteome</keyword>
<evidence type="ECO:0000313" key="2">
    <source>
        <dbReference type="Proteomes" id="UP000070529"/>
    </source>
</evidence>
<dbReference type="RefSeq" id="WP_067419052.1">
    <property type="nucleotide sequence ID" value="NZ_LNTY01000050.1"/>
</dbReference>
<evidence type="ECO:0000313" key="1">
    <source>
        <dbReference type="EMBL" id="KXF80544.1"/>
    </source>
</evidence>
<reference evidence="1 2" key="1">
    <citation type="submission" date="2015-11" db="EMBL/GenBank/DDBJ databases">
        <title>Genomic Taxonomy of the Vibrionaceae.</title>
        <authorList>
            <person name="Gomez-Gil B."/>
            <person name="Enciso-Ibarra J."/>
        </authorList>
    </citation>
    <scope>NUCLEOTIDE SEQUENCE [LARGE SCALE GENOMIC DNA]</scope>
    <source>
        <strain evidence="1 2">CAIM 912</strain>
    </source>
</reference>
<proteinExistence type="predicted"/>
<sequence length="220" mass="25203">MSLETLDFADPFFTVKYIIDEPEIIITERSIVLNIAESPLYIAGMWLAPFQSIIAKDITLYNVEKCVLVERFDDFEDENVLLEKVRGTWPLAYEIRREERLKGVGHYMSPKNTVGNIQFSMYHASTVPLNVGLHKNHVHLGGEEPQEVHTQIVGFGKMQQCREKDISTLFLEETMAPGCTHKPMFDAELNYPWHQYETITPGIFMAIEILTSGNPIPSQR</sequence>
<dbReference type="AlphaFoldDB" id="A0A135I566"/>
<gene>
    <name evidence="1" type="ORF">ATN88_07610</name>
</gene>
<protein>
    <submittedName>
        <fullName evidence="1">Uncharacterized protein</fullName>
    </submittedName>
</protein>
<accession>A0A135I566</accession>
<name>A0A135I566_9GAMM</name>